<dbReference type="OrthoDB" id="10263272at2759"/>
<dbReference type="GO" id="GO:1990757">
    <property type="term" value="F:ubiquitin ligase activator activity"/>
    <property type="evidence" value="ECO:0007669"/>
    <property type="project" value="TreeGrafter"/>
</dbReference>
<feature type="compositionally biased region" description="Polar residues" evidence="11">
    <location>
        <begin position="87"/>
        <end position="96"/>
    </location>
</feature>
<dbReference type="Proteomes" id="UP000659654">
    <property type="component" value="Unassembled WGS sequence"/>
</dbReference>
<dbReference type="GO" id="GO:0051301">
    <property type="term" value="P:cell division"/>
    <property type="evidence" value="ECO:0007669"/>
    <property type="project" value="UniProtKB-KW"/>
</dbReference>
<dbReference type="PANTHER" id="PTHR19918:SF1">
    <property type="entry name" value="FIZZY-RELATED PROTEIN HOMOLOG"/>
    <property type="match status" value="1"/>
</dbReference>
<evidence type="ECO:0000256" key="4">
    <source>
        <dbReference type="ARBA" id="ARBA00022618"/>
    </source>
</evidence>
<dbReference type="PROSITE" id="PS50082">
    <property type="entry name" value="WD_REPEATS_2"/>
    <property type="match status" value="3"/>
</dbReference>
<name>A0A7I8WXM1_BURXY</name>
<evidence type="ECO:0000256" key="8">
    <source>
        <dbReference type="ARBA" id="ARBA00073600"/>
    </source>
</evidence>
<accession>A0A7I8WXM1</accession>
<dbReference type="InterPro" id="IPR001680">
    <property type="entry name" value="WD40_rpt"/>
</dbReference>
<evidence type="ECO:0000256" key="1">
    <source>
        <dbReference type="ARBA" id="ARBA00004906"/>
    </source>
</evidence>
<evidence type="ECO:0000256" key="5">
    <source>
        <dbReference type="ARBA" id="ARBA00022737"/>
    </source>
</evidence>
<dbReference type="InterPro" id="IPR033010">
    <property type="entry name" value="Cdc20/Fizzy"/>
</dbReference>
<gene>
    <name evidence="13" type="ORF">BXYJ_LOCUS4706</name>
</gene>
<dbReference type="Proteomes" id="UP000582659">
    <property type="component" value="Unassembled WGS sequence"/>
</dbReference>
<feature type="region of interest" description="Disordered" evidence="11">
    <location>
        <begin position="19"/>
        <end position="57"/>
    </location>
</feature>
<dbReference type="SUPFAM" id="SSF50978">
    <property type="entry name" value="WD40 repeat-like"/>
    <property type="match status" value="1"/>
</dbReference>
<evidence type="ECO:0000256" key="10">
    <source>
        <dbReference type="PROSITE-ProRule" id="PRU00221"/>
    </source>
</evidence>
<dbReference type="GO" id="GO:0031145">
    <property type="term" value="P:anaphase-promoting complex-dependent catabolic process"/>
    <property type="evidence" value="ECO:0007669"/>
    <property type="project" value="TreeGrafter"/>
</dbReference>
<dbReference type="GO" id="GO:1905786">
    <property type="term" value="P:positive regulation of anaphase-promoting complex-dependent catabolic process"/>
    <property type="evidence" value="ECO:0007669"/>
    <property type="project" value="TreeGrafter"/>
</dbReference>
<dbReference type="EMBL" id="CAJFDI010000002">
    <property type="protein sequence ID" value="CAD5216780.1"/>
    <property type="molecule type" value="Genomic_DNA"/>
</dbReference>
<dbReference type="PANTHER" id="PTHR19918">
    <property type="entry name" value="CELL DIVISION CYCLE 20 CDC20 FIZZY -RELATED"/>
    <property type="match status" value="1"/>
</dbReference>
<proteinExistence type="inferred from homology"/>
<dbReference type="InterPro" id="IPR056150">
    <property type="entry name" value="WD40_CDC20-Fz"/>
</dbReference>
<dbReference type="PROSITE" id="PS50294">
    <property type="entry name" value="WD_REPEATS_REGION"/>
    <property type="match status" value="3"/>
</dbReference>
<feature type="compositionally biased region" description="Polar residues" evidence="11">
    <location>
        <begin position="38"/>
        <end position="47"/>
    </location>
</feature>
<dbReference type="FunFam" id="2.130.10.10:FF:000025">
    <property type="entry name" value="FIZZY-related 2 isoform 1"/>
    <property type="match status" value="1"/>
</dbReference>
<feature type="domain" description="CDC20/Fizzy WD40" evidence="12">
    <location>
        <begin position="220"/>
        <end position="510"/>
    </location>
</feature>
<sequence length="533" mass="59956">MEKSLFSWNVDSTRMNDSENLLKRPAIRNCSPPRYVSPNGSPHTTPTKFRPDGGDRFMPFREQSLAWSTKYASLSASPLIEKNAKALQSSENANPTSHREQSSPNNSNHQSSSSNAQNNDDQVHDSVTHRALLKNELLNHSIVDIRSFQSHYDGSDAVNVMERHKNEALLRFGHRTPQKLTVLAESSIFSKSPLSNDSQKLLKSPRKPQRKVPKNPYKVLDAPELQDDFYLNLVDWSSLNMLSVGLSSCVYLWSACNSSVTKLCDLSPENDSVTSVQWTERGDFLAVGTSRGLLQIWDTHAQRKIHELSGHNSRIGCLAWNNDTICTGSRDRSIIHRDLRQSHVIERRLNSHRQEVCGLKWSPNKEYLASGGNDNQLLIWSLRKNEPVQTHTEHNAAVKALAWSPHHHGVLVSGGGTADRSLRFWNTLTGQAMQCIETGSQVCNVAWSKHSSELVSTHGYSLNQVVLWKYPTMQPIVKLQGHQLRVLYLAMSPDGEAIVTGAGDETLRFWHVFSKSNPQKVNRSALNLHSRIR</sequence>
<evidence type="ECO:0000256" key="11">
    <source>
        <dbReference type="SAM" id="MobiDB-lite"/>
    </source>
</evidence>
<evidence type="ECO:0000313" key="13">
    <source>
        <dbReference type="EMBL" id="CAD5216780.1"/>
    </source>
</evidence>
<dbReference type="InterPro" id="IPR015943">
    <property type="entry name" value="WD40/YVTN_repeat-like_dom_sf"/>
</dbReference>
<organism evidence="13 14">
    <name type="scientific">Bursaphelenchus xylophilus</name>
    <name type="common">Pinewood nematode worm</name>
    <name type="synonym">Aphelenchoides xylophilus</name>
    <dbReference type="NCBI Taxonomy" id="6326"/>
    <lineage>
        <taxon>Eukaryota</taxon>
        <taxon>Metazoa</taxon>
        <taxon>Ecdysozoa</taxon>
        <taxon>Nematoda</taxon>
        <taxon>Chromadorea</taxon>
        <taxon>Rhabditida</taxon>
        <taxon>Tylenchina</taxon>
        <taxon>Tylenchomorpha</taxon>
        <taxon>Aphelenchoidea</taxon>
        <taxon>Aphelenchoididae</taxon>
        <taxon>Bursaphelenchus</taxon>
    </lineage>
</organism>
<dbReference type="AlphaFoldDB" id="A0A7I8WXM1"/>
<dbReference type="SMART" id="SM00320">
    <property type="entry name" value="WD40"/>
    <property type="match status" value="7"/>
</dbReference>
<dbReference type="Pfam" id="PF24807">
    <property type="entry name" value="WD40_CDC20-Fz"/>
    <property type="match status" value="1"/>
</dbReference>
<keyword evidence="14" id="KW-1185">Reference proteome</keyword>
<feature type="compositionally biased region" description="Basic residues" evidence="11">
    <location>
        <begin position="203"/>
        <end position="213"/>
    </location>
</feature>
<protein>
    <recommendedName>
        <fullName evidence="8">Fizzy-related protein homolog</fullName>
    </recommendedName>
    <alternativeName>
        <fullName evidence="9">Cdh1/Hct1 homolog</fullName>
    </alternativeName>
</protein>
<feature type="compositionally biased region" description="Low complexity" evidence="11">
    <location>
        <begin position="102"/>
        <end position="119"/>
    </location>
</feature>
<dbReference type="Gene3D" id="2.130.10.10">
    <property type="entry name" value="YVTN repeat-like/Quinoprotein amine dehydrogenase"/>
    <property type="match status" value="1"/>
</dbReference>
<evidence type="ECO:0000259" key="12">
    <source>
        <dbReference type="Pfam" id="PF24807"/>
    </source>
</evidence>
<dbReference type="EMBL" id="CAJFCV020000002">
    <property type="protein sequence ID" value="CAG9100140.1"/>
    <property type="molecule type" value="Genomic_DNA"/>
</dbReference>
<keyword evidence="7" id="KW-0131">Cell cycle</keyword>
<dbReference type="GO" id="GO:0010997">
    <property type="term" value="F:anaphase-promoting complex binding"/>
    <property type="evidence" value="ECO:0007669"/>
    <property type="project" value="InterPro"/>
</dbReference>
<reference evidence="13" key="1">
    <citation type="submission" date="2020-09" db="EMBL/GenBank/DDBJ databases">
        <authorList>
            <person name="Kikuchi T."/>
        </authorList>
    </citation>
    <scope>NUCLEOTIDE SEQUENCE</scope>
    <source>
        <strain evidence="13">Ka4C1</strain>
    </source>
</reference>
<dbReference type="InterPro" id="IPR036322">
    <property type="entry name" value="WD40_repeat_dom_sf"/>
</dbReference>
<evidence type="ECO:0000256" key="6">
    <source>
        <dbReference type="ARBA" id="ARBA00022776"/>
    </source>
</evidence>
<feature type="repeat" description="WD" evidence="10">
    <location>
        <begin position="266"/>
        <end position="307"/>
    </location>
</feature>
<comment type="pathway">
    <text evidence="1">Protein modification; protein ubiquitination.</text>
</comment>
<keyword evidence="4" id="KW-0132">Cell division</keyword>
<evidence type="ECO:0000256" key="2">
    <source>
        <dbReference type="ARBA" id="ARBA00006445"/>
    </source>
</evidence>
<dbReference type="SMR" id="A0A7I8WXM1"/>
<feature type="compositionally biased region" description="Polar residues" evidence="11">
    <location>
        <begin position="192"/>
        <end position="201"/>
    </location>
</feature>
<evidence type="ECO:0000313" key="14">
    <source>
        <dbReference type="Proteomes" id="UP000659654"/>
    </source>
</evidence>
<keyword evidence="3 10" id="KW-0853">WD repeat</keyword>
<dbReference type="GO" id="GO:0005680">
    <property type="term" value="C:anaphase-promoting complex"/>
    <property type="evidence" value="ECO:0007669"/>
    <property type="project" value="TreeGrafter"/>
</dbReference>
<evidence type="ECO:0000256" key="3">
    <source>
        <dbReference type="ARBA" id="ARBA00022574"/>
    </source>
</evidence>
<feature type="repeat" description="WD" evidence="10">
    <location>
        <begin position="349"/>
        <end position="390"/>
    </location>
</feature>
<keyword evidence="6" id="KW-0498">Mitosis</keyword>
<evidence type="ECO:0000256" key="7">
    <source>
        <dbReference type="ARBA" id="ARBA00023306"/>
    </source>
</evidence>
<comment type="similarity">
    <text evidence="2">Belongs to the WD repeat CDC20/Fizzy family.</text>
</comment>
<comment type="caution">
    <text evidence="13">The sequence shown here is derived from an EMBL/GenBank/DDBJ whole genome shotgun (WGS) entry which is preliminary data.</text>
</comment>
<feature type="repeat" description="WD" evidence="10">
    <location>
        <begin position="479"/>
        <end position="520"/>
    </location>
</feature>
<feature type="region of interest" description="Disordered" evidence="11">
    <location>
        <begin position="87"/>
        <end position="125"/>
    </location>
</feature>
<feature type="region of interest" description="Disordered" evidence="11">
    <location>
        <begin position="192"/>
        <end position="214"/>
    </location>
</feature>
<dbReference type="CDD" id="cd00200">
    <property type="entry name" value="WD40"/>
    <property type="match status" value="1"/>
</dbReference>
<evidence type="ECO:0000256" key="9">
    <source>
        <dbReference type="ARBA" id="ARBA00081406"/>
    </source>
</evidence>
<keyword evidence="5" id="KW-0677">Repeat</keyword>